<evidence type="ECO:0000256" key="7">
    <source>
        <dbReference type="ARBA" id="ARBA00023004"/>
    </source>
</evidence>
<keyword evidence="3" id="KW-1134">Transmembrane beta strand</keyword>
<keyword evidence="4" id="KW-0410">Iron transport</keyword>
<dbReference type="InterPro" id="IPR012910">
    <property type="entry name" value="Plug_dom"/>
</dbReference>
<dbReference type="GO" id="GO:0009279">
    <property type="term" value="C:cell outer membrane"/>
    <property type="evidence" value="ECO:0007669"/>
    <property type="project" value="UniProtKB-SubCell"/>
</dbReference>
<dbReference type="InterPro" id="IPR036942">
    <property type="entry name" value="Beta-barrel_TonB_sf"/>
</dbReference>
<keyword evidence="14" id="KW-0675">Receptor</keyword>
<keyword evidence="10" id="KW-0998">Cell outer membrane</keyword>
<protein>
    <submittedName>
        <fullName evidence="13">Membrane protein</fullName>
    </submittedName>
    <submittedName>
        <fullName evidence="14">Outer membrane receptor protein involved in Fe transport</fullName>
    </submittedName>
</protein>
<evidence type="ECO:0000313" key="15">
    <source>
        <dbReference type="Proteomes" id="UP000031594"/>
    </source>
</evidence>
<evidence type="ECO:0000256" key="1">
    <source>
        <dbReference type="ARBA" id="ARBA00004571"/>
    </source>
</evidence>
<evidence type="ECO:0000259" key="12">
    <source>
        <dbReference type="Pfam" id="PF07715"/>
    </source>
</evidence>
<dbReference type="InterPro" id="IPR039426">
    <property type="entry name" value="TonB-dep_rcpt-like"/>
</dbReference>
<evidence type="ECO:0000256" key="10">
    <source>
        <dbReference type="ARBA" id="ARBA00023237"/>
    </source>
</evidence>
<evidence type="ECO:0000256" key="5">
    <source>
        <dbReference type="ARBA" id="ARBA00022692"/>
    </source>
</evidence>
<reference evidence="13 15" key="1">
    <citation type="submission" date="2014-08" db="EMBL/GenBank/DDBJ databases">
        <title>Methylacidiphilum kamchatkense strain Kam1 draft genome sequence.</title>
        <authorList>
            <person name="Birkeland N.-K."/>
            <person name="Erikstad H.A."/>
        </authorList>
    </citation>
    <scope>NUCLEOTIDE SEQUENCE [LARGE SCALE GENOMIC DNA]</scope>
    <source>
        <strain evidence="13 15">Kam1</strain>
    </source>
</reference>
<evidence type="ECO:0000313" key="16">
    <source>
        <dbReference type="Proteomes" id="UP000315925"/>
    </source>
</evidence>
<dbReference type="SUPFAM" id="SSF56935">
    <property type="entry name" value="Porins"/>
    <property type="match status" value="1"/>
</dbReference>
<keyword evidence="5" id="KW-0812">Transmembrane</keyword>
<evidence type="ECO:0000256" key="3">
    <source>
        <dbReference type="ARBA" id="ARBA00022452"/>
    </source>
</evidence>
<gene>
    <name evidence="13" type="ORF">A946_10705</name>
    <name evidence="14" type="ORF">kam1_153</name>
</gene>
<dbReference type="RefSeq" id="WP_039722159.1">
    <property type="nucleotide sequence ID" value="NZ_CP037899.1"/>
</dbReference>
<dbReference type="KEGG" id="mkc:kam1_153"/>
<keyword evidence="15" id="KW-1185">Reference proteome</keyword>
<evidence type="ECO:0000256" key="8">
    <source>
        <dbReference type="ARBA" id="ARBA00023065"/>
    </source>
</evidence>
<evidence type="ECO:0000256" key="11">
    <source>
        <dbReference type="SAM" id="SignalP"/>
    </source>
</evidence>
<proteinExistence type="predicted"/>
<organism evidence="14 16">
    <name type="scientific">Methylacidiphilum kamchatkense Kam1</name>
    <dbReference type="NCBI Taxonomy" id="1202785"/>
    <lineage>
        <taxon>Bacteria</taxon>
        <taxon>Pseudomonadati</taxon>
        <taxon>Verrucomicrobiota</taxon>
        <taxon>Methylacidiphilae</taxon>
        <taxon>Methylacidiphilales</taxon>
        <taxon>Methylacidiphilaceae</taxon>
        <taxon>Methylacidiphilum (ex Ratnadevi et al. 2023)</taxon>
    </lineage>
</organism>
<reference evidence="16" key="3">
    <citation type="submission" date="2019-03" db="EMBL/GenBank/DDBJ databases">
        <title>Complete genome of Methylacidiphilum kamchatkense Kam1.</title>
        <authorList>
            <person name="Kruse T."/>
            <person name="Murarilal Ratnadevi C."/>
            <person name="Erikstad H.-A."/>
            <person name="Birkeland N.-K."/>
        </authorList>
    </citation>
    <scope>NUCLEOTIDE SEQUENCE [LARGE SCALE GENOMIC DNA]</scope>
    <source>
        <strain evidence="16">kam1</strain>
    </source>
</reference>
<evidence type="ECO:0000256" key="4">
    <source>
        <dbReference type="ARBA" id="ARBA00022496"/>
    </source>
</evidence>
<dbReference type="Proteomes" id="UP000031594">
    <property type="component" value="Unassembled WGS sequence"/>
</dbReference>
<dbReference type="GO" id="GO:0015344">
    <property type="term" value="F:siderophore uptake transmembrane transporter activity"/>
    <property type="evidence" value="ECO:0007669"/>
    <property type="project" value="TreeGrafter"/>
</dbReference>
<dbReference type="EMBL" id="CP037899">
    <property type="protein sequence ID" value="QDQ41410.1"/>
    <property type="molecule type" value="Genomic_DNA"/>
</dbReference>
<comment type="subcellular location">
    <subcellularLocation>
        <location evidence="1">Cell outer membrane</location>
        <topology evidence="1">Multi-pass membrane protein</topology>
    </subcellularLocation>
</comment>
<evidence type="ECO:0000256" key="6">
    <source>
        <dbReference type="ARBA" id="ARBA00022729"/>
    </source>
</evidence>
<dbReference type="AlphaFoldDB" id="A0A0C1V2L8"/>
<keyword evidence="2" id="KW-0813">Transport</keyword>
<evidence type="ECO:0000256" key="9">
    <source>
        <dbReference type="ARBA" id="ARBA00023136"/>
    </source>
</evidence>
<reference evidence="14" key="2">
    <citation type="journal article" date="2019" name="BMC Genomics">
        <title>Complete genome sequence analysis of the thermoacidophilic verrucomicrobial methanotroph 'Candidatus Methylacidiphilum kamchatkense' strain Kam1 and comparison with its closest relatives.</title>
        <authorList>
            <person name="Kruse T."/>
            <person name="Ratnadevi C.M."/>
            <person name="Erikstad H.A."/>
            <person name="Birkeland N.K."/>
        </authorList>
    </citation>
    <scope>NUCLEOTIDE SEQUENCE</scope>
    <source>
        <strain evidence="14">Kam1</strain>
    </source>
</reference>
<feature type="domain" description="TonB-dependent receptor plug" evidence="12">
    <location>
        <begin position="71"/>
        <end position="173"/>
    </location>
</feature>
<sequence length="815" mass="91116">MCLLLFFILFFFNLYCIASAPSSQGDFGSDGLKPQANQNESIILPTVEVSAEAIEGPASSLTSAYGPEMSLFETPRQITQVSREALNTVAPGNLMGYDDLAPLVPSLTTMAPAGDYSVEPFIRGLPATVFRNGMMVGLESYGTSGILPNFYAYENIDIVQGPVTAVYGAREMASGYANQITKQPYFDKFRGAAQYSIGMYDQNRWNIDIGGPFANGKAAYRFDYAGQYSGSYYEGAYMHSQDFYLAVSAKPTENYWIDSNVEWDTLGFNLPLGINRPDQALIDSGLYQSGNMIGWLGPNGNFHPGIGTSVPGQGYVIQWGPQLPISLRNNLANLAGSGNFLNYGVAQVIQTLKVSDDLRIVNNTMFEYLSMLQNPLANSNWAYTPGDWLIEHRLEAQAELHTNLAGLSTKHLLDGGMFFWFQNNTDYTETSRIADNFWNMAKPLSRSNLLPPVTMSEALRAQDIYLTDIPIPGIPYITYNTDNFATARSQFFQFSPFIQDVVSLGEKWSFIFGSRLQWYIVANSDPPGTPPPLMLQSYYSILEPQVNASLSYKPYPWMNAYFTYAYAQVAAMDVLGAFCPEFTSKYYHLTTTMYEAGVKFNLYHDKLFLSTEGFYYSTFFPVTVLPGGFTPITPADVIGAELAGTYQPNANWSFNFGFDYLVGEEFWTQSAAQTGPTVIQNYSAAVAALYNLPVDPYVTLPTGIYPFIGFPHEHGTTMVTYKSDHGFGASFWLWIQSGMFLSYDYATRIPIDYTLNASFFYGTNRWKVQLQCYNITDNHYWFPTGTGFQGDRVYNYDKVLIGLPFWVMGTVTVYF</sequence>
<evidence type="ECO:0000313" key="14">
    <source>
        <dbReference type="EMBL" id="QDQ41410.1"/>
    </source>
</evidence>
<dbReference type="Gene3D" id="2.170.130.10">
    <property type="entry name" value="TonB-dependent receptor, plug domain"/>
    <property type="match status" value="1"/>
</dbReference>
<dbReference type="PANTHER" id="PTHR32552:SF68">
    <property type="entry name" value="FERRICHROME OUTER MEMBRANE TRANSPORTER_PHAGE RECEPTOR"/>
    <property type="match status" value="1"/>
</dbReference>
<dbReference type="PANTHER" id="PTHR32552">
    <property type="entry name" value="FERRICHROME IRON RECEPTOR-RELATED"/>
    <property type="match status" value="1"/>
</dbReference>
<keyword evidence="6 11" id="KW-0732">Signal</keyword>
<dbReference type="Gene3D" id="2.40.170.20">
    <property type="entry name" value="TonB-dependent receptor, beta-barrel domain"/>
    <property type="match status" value="1"/>
</dbReference>
<keyword evidence="9" id="KW-0472">Membrane</keyword>
<name>A0A0C1V2L8_9BACT</name>
<keyword evidence="8" id="KW-0406">Ion transport</keyword>
<keyword evidence="7" id="KW-0408">Iron</keyword>
<feature type="chain" id="PRO_5044541303" evidence="11">
    <location>
        <begin position="19"/>
        <end position="815"/>
    </location>
</feature>
<evidence type="ECO:0000313" key="13">
    <source>
        <dbReference type="EMBL" id="KIE57905.1"/>
    </source>
</evidence>
<feature type="signal peptide" evidence="11">
    <location>
        <begin position="1"/>
        <end position="18"/>
    </location>
</feature>
<evidence type="ECO:0000256" key="2">
    <source>
        <dbReference type="ARBA" id="ARBA00022448"/>
    </source>
</evidence>
<dbReference type="OrthoDB" id="174788at2"/>
<dbReference type="EMBL" id="JQNX01000009">
    <property type="protein sequence ID" value="KIE57905.1"/>
    <property type="molecule type" value="Genomic_DNA"/>
</dbReference>
<dbReference type="InterPro" id="IPR037066">
    <property type="entry name" value="Plug_dom_sf"/>
</dbReference>
<dbReference type="Proteomes" id="UP000315925">
    <property type="component" value="Chromosome"/>
</dbReference>
<accession>A0A0C1V2L8</accession>
<dbReference type="Pfam" id="PF07715">
    <property type="entry name" value="Plug"/>
    <property type="match status" value="1"/>
</dbReference>
<dbReference type="STRING" id="1202785.A946_10705"/>